<dbReference type="OrthoDB" id="10352467at2759"/>
<dbReference type="EMBL" id="JANBQB010000179">
    <property type="protein sequence ID" value="KAJ1980205.1"/>
    <property type="molecule type" value="Genomic_DNA"/>
</dbReference>
<proteinExistence type="predicted"/>
<keyword evidence="2" id="KW-1185">Reference proteome</keyword>
<reference evidence="1" key="1">
    <citation type="submission" date="2022-07" db="EMBL/GenBank/DDBJ databases">
        <title>Phylogenomic reconstructions and comparative analyses of Kickxellomycotina fungi.</title>
        <authorList>
            <person name="Reynolds N.K."/>
            <person name="Stajich J.E."/>
            <person name="Barry K."/>
            <person name="Grigoriev I.V."/>
            <person name="Crous P."/>
            <person name="Smith M.E."/>
        </authorList>
    </citation>
    <scope>NUCLEOTIDE SEQUENCE</scope>
    <source>
        <strain evidence="1">RSA 567</strain>
    </source>
</reference>
<comment type="caution">
    <text evidence="1">The sequence shown here is derived from an EMBL/GenBank/DDBJ whole genome shotgun (WGS) entry which is preliminary data.</text>
</comment>
<gene>
    <name evidence="1" type="ORF">H4R34_002538</name>
</gene>
<dbReference type="AlphaFoldDB" id="A0A9W8B9A5"/>
<organism evidence="1 2">
    <name type="scientific">Dimargaris verticillata</name>
    <dbReference type="NCBI Taxonomy" id="2761393"/>
    <lineage>
        <taxon>Eukaryota</taxon>
        <taxon>Fungi</taxon>
        <taxon>Fungi incertae sedis</taxon>
        <taxon>Zoopagomycota</taxon>
        <taxon>Kickxellomycotina</taxon>
        <taxon>Dimargaritomycetes</taxon>
        <taxon>Dimargaritales</taxon>
        <taxon>Dimargaritaceae</taxon>
        <taxon>Dimargaris</taxon>
    </lineage>
</organism>
<evidence type="ECO:0000313" key="1">
    <source>
        <dbReference type="EMBL" id="KAJ1980205.1"/>
    </source>
</evidence>
<dbReference type="Proteomes" id="UP001151582">
    <property type="component" value="Unassembled WGS sequence"/>
</dbReference>
<sequence length="109" mass="11620">MFPSPLGDLPPLLPRTDQALWYPSTLASQHSAQHHPPAQGLSAAPCPWSNVLDLEQAEADYVHWMSTVKDPDHQAHPVGLASASNSAPVAGGIFPDTIDMLSDADQLAM</sequence>
<name>A0A9W8B9A5_9FUNG</name>
<protein>
    <submittedName>
        <fullName evidence="1">Uncharacterized protein</fullName>
    </submittedName>
</protein>
<evidence type="ECO:0000313" key="2">
    <source>
        <dbReference type="Proteomes" id="UP001151582"/>
    </source>
</evidence>
<accession>A0A9W8B9A5</accession>